<proteinExistence type="predicted"/>
<comment type="caution">
    <text evidence="1">The sequence shown here is derived from an EMBL/GenBank/DDBJ whole genome shotgun (WGS) entry which is preliminary data.</text>
</comment>
<dbReference type="EMBL" id="WEKV01000010">
    <property type="protein sequence ID" value="KAB7784834.1"/>
    <property type="molecule type" value="Genomic_DNA"/>
</dbReference>
<protein>
    <submittedName>
        <fullName evidence="1">Two-component transcriptional response regulator LuxR family</fullName>
    </submittedName>
</protein>
<evidence type="ECO:0000313" key="2">
    <source>
        <dbReference type="Proteomes" id="UP000469949"/>
    </source>
</evidence>
<dbReference type="AlphaFoldDB" id="A0A514KPA9"/>
<dbReference type="RefSeq" id="WP_141951782.1">
    <property type="nucleotide sequence ID" value="NZ_CP039546.1"/>
</dbReference>
<dbReference type="InterPro" id="IPR001789">
    <property type="entry name" value="Sig_transdc_resp-reg_receiver"/>
</dbReference>
<accession>A0A514KPA9</accession>
<reference evidence="1 2" key="1">
    <citation type="submission" date="2019-10" db="EMBL/GenBank/DDBJ databases">
        <title>Draft Genome Sequence of the Caffeine Degrading Methylotroph Methylorubrum populi PINKEL.</title>
        <authorList>
            <person name="Dawson S.C."/>
            <person name="Zhang X."/>
            <person name="Wright M.E."/>
            <person name="Sharma G."/>
            <person name="Langner J.T."/>
            <person name="Ditty J.L."/>
            <person name="Subuyuj G.A."/>
        </authorList>
    </citation>
    <scope>NUCLEOTIDE SEQUENCE [LARGE SCALE GENOMIC DNA]</scope>
    <source>
        <strain evidence="1 2">Pinkel</strain>
    </source>
</reference>
<sequence>MPDVALSGRRLLIVEDDYFWAHELLRGSQRVGAMVLGPVGSIRAAVTMLDLNLAVDGAILDIDLRGRQAYAVADRLIERQVPFLFVTGYDAGAIPGSYAAVPRFEKPVTVETVLEAMSALLPAA</sequence>
<dbReference type="InterPro" id="IPR011006">
    <property type="entry name" value="CheY-like_superfamily"/>
</dbReference>
<dbReference type="GO" id="GO:0000160">
    <property type="term" value="P:phosphorelay signal transduction system"/>
    <property type="evidence" value="ECO:0007669"/>
    <property type="project" value="InterPro"/>
</dbReference>
<dbReference type="SUPFAM" id="SSF52172">
    <property type="entry name" value="CheY-like"/>
    <property type="match status" value="1"/>
</dbReference>
<organism evidence="1 2">
    <name type="scientific">Methylorubrum populi</name>
    <dbReference type="NCBI Taxonomy" id="223967"/>
    <lineage>
        <taxon>Bacteria</taxon>
        <taxon>Pseudomonadati</taxon>
        <taxon>Pseudomonadota</taxon>
        <taxon>Alphaproteobacteria</taxon>
        <taxon>Hyphomicrobiales</taxon>
        <taxon>Methylobacteriaceae</taxon>
        <taxon>Methylorubrum</taxon>
    </lineage>
</organism>
<dbReference type="Proteomes" id="UP000469949">
    <property type="component" value="Unassembled WGS sequence"/>
</dbReference>
<dbReference type="Gene3D" id="3.40.50.2300">
    <property type="match status" value="1"/>
</dbReference>
<gene>
    <name evidence="1" type="ORF">F8B43_2867</name>
</gene>
<name>A0A514KPA9_9HYPH</name>
<evidence type="ECO:0000313" key="1">
    <source>
        <dbReference type="EMBL" id="KAB7784834.1"/>
    </source>
</evidence>
<dbReference type="PROSITE" id="PS50110">
    <property type="entry name" value="RESPONSE_REGULATORY"/>
    <property type="match status" value="1"/>
</dbReference>